<keyword evidence="2" id="KW-1185">Reference proteome</keyword>
<protein>
    <submittedName>
        <fullName evidence="1">Uncharacterized protein</fullName>
    </submittedName>
</protein>
<evidence type="ECO:0000313" key="1">
    <source>
        <dbReference type="EMBL" id="CAH0407725.1"/>
    </source>
</evidence>
<dbReference type="EMBL" id="OU963902">
    <property type="protein sequence ID" value="CAH0407725.1"/>
    <property type="molecule type" value="Genomic_DNA"/>
</dbReference>
<sequence length="112" mass="12933">MYKQELLLLRYNKDVQCVIDKNKTPVCKTVSNARRNEFLKNNNIPSHDPYIPRVNTVFYNCSSAECATITLYSMTQVTSPDLSLKACYLQADTYQCENIRFVIPDNSPKIMK</sequence>
<evidence type="ECO:0000313" key="2">
    <source>
        <dbReference type="Proteomes" id="UP001153292"/>
    </source>
</evidence>
<reference evidence="1" key="1">
    <citation type="submission" date="2021-12" db="EMBL/GenBank/DDBJ databases">
        <authorList>
            <person name="King R."/>
        </authorList>
    </citation>
    <scope>NUCLEOTIDE SEQUENCE</scope>
</reference>
<name>A0ABN8BF26_CHISP</name>
<dbReference type="Proteomes" id="UP001153292">
    <property type="component" value="Chromosome 9"/>
</dbReference>
<accession>A0ABN8BF26</accession>
<gene>
    <name evidence="1" type="ORF">CHILSU_LOCUS11128</name>
</gene>
<organism evidence="1 2">
    <name type="scientific">Chilo suppressalis</name>
    <name type="common">Asiatic rice borer moth</name>
    <dbReference type="NCBI Taxonomy" id="168631"/>
    <lineage>
        <taxon>Eukaryota</taxon>
        <taxon>Metazoa</taxon>
        <taxon>Ecdysozoa</taxon>
        <taxon>Arthropoda</taxon>
        <taxon>Hexapoda</taxon>
        <taxon>Insecta</taxon>
        <taxon>Pterygota</taxon>
        <taxon>Neoptera</taxon>
        <taxon>Endopterygota</taxon>
        <taxon>Lepidoptera</taxon>
        <taxon>Glossata</taxon>
        <taxon>Ditrysia</taxon>
        <taxon>Pyraloidea</taxon>
        <taxon>Crambidae</taxon>
        <taxon>Crambinae</taxon>
        <taxon>Chilo</taxon>
    </lineage>
</organism>
<proteinExistence type="predicted"/>